<dbReference type="InterPro" id="IPR028082">
    <property type="entry name" value="Peripla_BP_I"/>
</dbReference>
<dbReference type="PANTHER" id="PTHR38038:SF1">
    <property type="entry name" value="PENICILLIN-BINDING PROTEIN ACTIVATOR LPOA"/>
    <property type="match status" value="1"/>
</dbReference>
<sequence length="132" mass="14886">MEASRYDESISSQRIWQALAQTPAQTWRQDQYQRDELLRGWYSLMQRLTLALDQQQSVTLALQAWQRAYPNHPAQPLSEQLIASTKQPQQQQIAVLLPLSGPLSGPGIAVRNGMLAAVQQETAETAKNILFL</sequence>
<protein>
    <submittedName>
        <fullName evidence="2">Uncharacterized protein</fullName>
    </submittedName>
</protein>
<dbReference type="GO" id="GO:0030234">
    <property type="term" value="F:enzyme regulator activity"/>
    <property type="evidence" value="ECO:0007669"/>
    <property type="project" value="TreeGrafter"/>
</dbReference>
<name>A0A323V1N2_9ACTN</name>
<gene>
    <name evidence="2" type="ORF">DMO24_24725</name>
</gene>
<dbReference type="Gene3D" id="1.25.40.650">
    <property type="match status" value="1"/>
</dbReference>
<feature type="non-terminal residue" evidence="2">
    <location>
        <position position="132"/>
    </location>
</feature>
<dbReference type="PANTHER" id="PTHR38038">
    <property type="entry name" value="PENICILLIN-BINDING PROTEIN ACTIVATOR LPOA"/>
    <property type="match status" value="1"/>
</dbReference>
<keyword evidence="1" id="KW-0472">Membrane</keyword>
<dbReference type="SUPFAM" id="SSF53822">
    <property type="entry name" value="Periplasmic binding protein-like I"/>
    <property type="match status" value="1"/>
</dbReference>
<evidence type="ECO:0000313" key="3">
    <source>
        <dbReference type="Proteomes" id="UP000247602"/>
    </source>
</evidence>
<dbReference type="Gene3D" id="3.40.50.2300">
    <property type="match status" value="1"/>
</dbReference>
<dbReference type="InterPro" id="IPR007443">
    <property type="entry name" value="LpoA"/>
</dbReference>
<dbReference type="Proteomes" id="UP000247602">
    <property type="component" value="Unassembled WGS sequence"/>
</dbReference>
<dbReference type="AlphaFoldDB" id="A0A323V1N2"/>
<evidence type="ECO:0000313" key="2">
    <source>
        <dbReference type="EMBL" id="PZA18695.1"/>
    </source>
</evidence>
<dbReference type="GO" id="GO:0031241">
    <property type="term" value="C:periplasmic side of cell outer membrane"/>
    <property type="evidence" value="ECO:0007669"/>
    <property type="project" value="TreeGrafter"/>
</dbReference>
<evidence type="ECO:0000256" key="1">
    <source>
        <dbReference type="ARBA" id="ARBA00023136"/>
    </source>
</evidence>
<organism evidence="2 3">
    <name type="scientific">Modestobacter versicolor</name>
    <dbReference type="NCBI Taxonomy" id="429133"/>
    <lineage>
        <taxon>Bacteria</taxon>
        <taxon>Bacillati</taxon>
        <taxon>Actinomycetota</taxon>
        <taxon>Actinomycetes</taxon>
        <taxon>Geodermatophilales</taxon>
        <taxon>Geodermatophilaceae</taxon>
        <taxon>Modestobacter</taxon>
    </lineage>
</organism>
<dbReference type="GO" id="GO:0009252">
    <property type="term" value="P:peptidoglycan biosynthetic process"/>
    <property type="evidence" value="ECO:0007669"/>
    <property type="project" value="TreeGrafter"/>
</dbReference>
<proteinExistence type="predicted"/>
<accession>A0A323V1N2</accession>
<reference evidence="2 3" key="1">
    <citation type="submission" date="2018-06" db="EMBL/GenBank/DDBJ databases">
        <title>Draft genome sequence of Modestobacter versicolor CP153-2.</title>
        <authorList>
            <person name="Gundlapally S.R."/>
        </authorList>
    </citation>
    <scope>NUCLEOTIDE SEQUENCE [LARGE SCALE GENOMIC DNA]</scope>
    <source>
        <strain evidence="2 3">CP153-2</strain>
    </source>
</reference>
<keyword evidence="3" id="KW-1185">Reference proteome</keyword>
<comment type="caution">
    <text evidence="2">The sequence shown here is derived from an EMBL/GenBank/DDBJ whole genome shotgun (WGS) entry which is preliminary data.</text>
</comment>
<dbReference type="EMBL" id="QKNV01000759">
    <property type="protein sequence ID" value="PZA18695.1"/>
    <property type="molecule type" value="Genomic_DNA"/>
</dbReference>
<dbReference type="Pfam" id="PF04348">
    <property type="entry name" value="LppC"/>
    <property type="match status" value="1"/>
</dbReference>